<evidence type="ECO:0000256" key="7">
    <source>
        <dbReference type="RuleBase" id="RU362048"/>
    </source>
</evidence>
<organism evidence="8 9">
    <name type="scientific">Limisphaera ngatamarikiensis</name>
    <dbReference type="NCBI Taxonomy" id="1324935"/>
    <lineage>
        <taxon>Bacteria</taxon>
        <taxon>Pseudomonadati</taxon>
        <taxon>Verrucomicrobiota</taxon>
        <taxon>Verrucomicrobiia</taxon>
        <taxon>Limisphaerales</taxon>
        <taxon>Limisphaeraceae</taxon>
        <taxon>Limisphaera</taxon>
    </lineage>
</organism>
<dbReference type="PANTHER" id="PTHR33508:SF1">
    <property type="entry name" value="UPF0056 MEMBRANE PROTEIN YHCE"/>
    <property type="match status" value="1"/>
</dbReference>
<dbReference type="EMBL" id="JAAKYA010000011">
    <property type="protein sequence ID" value="NGO38125.1"/>
    <property type="molecule type" value="Genomic_DNA"/>
</dbReference>
<feature type="transmembrane region" description="Helical" evidence="7">
    <location>
        <begin position="149"/>
        <end position="168"/>
    </location>
</feature>
<dbReference type="NCBIfam" id="TIGR00427">
    <property type="entry name" value="NAAT family transporter"/>
    <property type="match status" value="1"/>
</dbReference>
<dbReference type="InterPro" id="IPR002771">
    <property type="entry name" value="Multi_antbiot-R_MarC"/>
</dbReference>
<comment type="similarity">
    <text evidence="2 7">Belongs to the UPF0056 (MarC) family.</text>
</comment>
<keyword evidence="4 7" id="KW-0812">Transmembrane</keyword>
<name>A0A6M1RN23_9BACT</name>
<evidence type="ECO:0000313" key="9">
    <source>
        <dbReference type="Proteomes" id="UP000477311"/>
    </source>
</evidence>
<evidence type="ECO:0000256" key="2">
    <source>
        <dbReference type="ARBA" id="ARBA00009784"/>
    </source>
</evidence>
<keyword evidence="3" id="KW-1003">Cell membrane</keyword>
<dbReference type="Proteomes" id="UP000477311">
    <property type="component" value="Unassembled WGS sequence"/>
</dbReference>
<evidence type="ECO:0000313" key="8">
    <source>
        <dbReference type="EMBL" id="NGO38125.1"/>
    </source>
</evidence>
<comment type="subcellular location">
    <subcellularLocation>
        <location evidence="1 7">Cell membrane</location>
        <topology evidence="1 7">Multi-pass membrane protein</topology>
    </subcellularLocation>
</comment>
<evidence type="ECO:0000256" key="4">
    <source>
        <dbReference type="ARBA" id="ARBA00022692"/>
    </source>
</evidence>
<feature type="transmembrane region" description="Helical" evidence="7">
    <location>
        <begin position="6"/>
        <end position="31"/>
    </location>
</feature>
<dbReference type="Pfam" id="PF01914">
    <property type="entry name" value="MarC"/>
    <property type="match status" value="1"/>
</dbReference>
<accession>A0A6M1RN23</accession>
<dbReference type="PANTHER" id="PTHR33508">
    <property type="entry name" value="UPF0056 MEMBRANE PROTEIN YHCE"/>
    <property type="match status" value="1"/>
</dbReference>
<keyword evidence="9" id="KW-1185">Reference proteome</keyword>
<dbReference type="RefSeq" id="WP_165105447.1">
    <property type="nucleotide sequence ID" value="NZ_JAAKYA010000011.1"/>
</dbReference>
<keyword evidence="5 7" id="KW-1133">Transmembrane helix</keyword>
<keyword evidence="6 7" id="KW-0472">Membrane</keyword>
<sequence length="213" mass="22804">MTEALQYGLLAVGSLFVIVDPISTAPAFLAMTPQNTPAQRIQMARTACLVATVVLMLFAAAGRAIFHFLGITLPAFQIAASLVLFMVALDMLRAQRSRVQETREETEAAVGKEDISVTPLAIPLLAGPGAISTVILLQSQAQNWIQHGILYTAIVLVMLASYVILHIAAQSSRFLNPIALNILARVMGLLLAAVAVQFMINGLKTLKGELWPG</sequence>
<evidence type="ECO:0000256" key="3">
    <source>
        <dbReference type="ARBA" id="ARBA00022475"/>
    </source>
</evidence>
<protein>
    <recommendedName>
        <fullName evidence="7">UPF0056 membrane protein</fullName>
    </recommendedName>
</protein>
<feature type="transmembrane region" description="Helical" evidence="7">
    <location>
        <begin position="43"/>
        <end position="69"/>
    </location>
</feature>
<dbReference type="GO" id="GO:0005886">
    <property type="term" value="C:plasma membrane"/>
    <property type="evidence" value="ECO:0007669"/>
    <property type="project" value="UniProtKB-SubCell"/>
</dbReference>
<evidence type="ECO:0000256" key="1">
    <source>
        <dbReference type="ARBA" id="ARBA00004651"/>
    </source>
</evidence>
<comment type="caution">
    <text evidence="8">The sequence shown here is derived from an EMBL/GenBank/DDBJ whole genome shotgun (WGS) entry which is preliminary data.</text>
</comment>
<feature type="transmembrane region" description="Helical" evidence="7">
    <location>
        <begin position="115"/>
        <end position="137"/>
    </location>
</feature>
<feature type="transmembrane region" description="Helical" evidence="7">
    <location>
        <begin position="75"/>
        <end position="94"/>
    </location>
</feature>
<evidence type="ECO:0000256" key="6">
    <source>
        <dbReference type="ARBA" id="ARBA00023136"/>
    </source>
</evidence>
<gene>
    <name evidence="8" type="ORF">G4L39_01765</name>
</gene>
<feature type="transmembrane region" description="Helical" evidence="7">
    <location>
        <begin position="180"/>
        <end position="200"/>
    </location>
</feature>
<dbReference type="AlphaFoldDB" id="A0A6M1RN23"/>
<reference evidence="8 9" key="1">
    <citation type="submission" date="2020-02" db="EMBL/GenBank/DDBJ databases">
        <title>Draft genome sequence of Limisphaera ngatamarikiensis NGM72.4T, a thermophilic Verrucomicrobia grouped in subdivision 3.</title>
        <authorList>
            <person name="Carere C.R."/>
            <person name="Steen J."/>
            <person name="Hugenholtz P."/>
            <person name="Stott M.B."/>
        </authorList>
    </citation>
    <scope>NUCLEOTIDE SEQUENCE [LARGE SCALE GENOMIC DNA]</scope>
    <source>
        <strain evidence="8 9">NGM72.4</strain>
    </source>
</reference>
<proteinExistence type="inferred from homology"/>
<evidence type="ECO:0000256" key="5">
    <source>
        <dbReference type="ARBA" id="ARBA00022989"/>
    </source>
</evidence>